<protein>
    <recommendedName>
        <fullName evidence="3">DUF4283 domain-containing protein</fullName>
    </recommendedName>
</protein>
<dbReference type="Proteomes" id="UP000288805">
    <property type="component" value="Unassembled WGS sequence"/>
</dbReference>
<name>A0A438E276_VITVI</name>
<evidence type="ECO:0000313" key="2">
    <source>
        <dbReference type="Proteomes" id="UP000288805"/>
    </source>
</evidence>
<sequence>MEGNKKYRLERRLSEAGRFILCSVRDLEIKKIQHYFSKKGRDSLLEWNSLAERLRGLGVASTVGLKVSSGPEDPLRVKGGSKVLWREKGVELKSYANAIKSSLGRVAPLPKLEYVRSWTLQHWALKGNLRVAMLGKGLLLFDFELPSEAGACSSQRQKKY</sequence>
<gene>
    <name evidence="1" type="ORF">CK203_108405</name>
</gene>
<dbReference type="EMBL" id="QGNW01001426">
    <property type="protein sequence ID" value="RVW41825.1"/>
    <property type="molecule type" value="Genomic_DNA"/>
</dbReference>
<evidence type="ECO:0000313" key="1">
    <source>
        <dbReference type="EMBL" id="RVW41825.1"/>
    </source>
</evidence>
<comment type="caution">
    <text evidence="1">The sequence shown here is derived from an EMBL/GenBank/DDBJ whole genome shotgun (WGS) entry which is preliminary data.</text>
</comment>
<reference evidence="1 2" key="1">
    <citation type="journal article" date="2018" name="PLoS Genet.">
        <title>Population sequencing reveals clonal diversity and ancestral inbreeding in the grapevine cultivar Chardonnay.</title>
        <authorList>
            <person name="Roach M.J."/>
            <person name="Johnson D.L."/>
            <person name="Bohlmann J."/>
            <person name="van Vuuren H.J."/>
            <person name="Jones S.J."/>
            <person name="Pretorius I.S."/>
            <person name="Schmidt S.A."/>
            <person name="Borneman A.R."/>
        </authorList>
    </citation>
    <scope>NUCLEOTIDE SEQUENCE [LARGE SCALE GENOMIC DNA]</scope>
    <source>
        <strain evidence="2">cv. Chardonnay</strain>
        <tissue evidence="1">Leaf</tissue>
    </source>
</reference>
<proteinExistence type="predicted"/>
<accession>A0A438E276</accession>
<evidence type="ECO:0008006" key="3">
    <source>
        <dbReference type="Google" id="ProtNLM"/>
    </source>
</evidence>
<organism evidence="1 2">
    <name type="scientific">Vitis vinifera</name>
    <name type="common">Grape</name>
    <dbReference type="NCBI Taxonomy" id="29760"/>
    <lineage>
        <taxon>Eukaryota</taxon>
        <taxon>Viridiplantae</taxon>
        <taxon>Streptophyta</taxon>
        <taxon>Embryophyta</taxon>
        <taxon>Tracheophyta</taxon>
        <taxon>Spermatophyta</taxon>
        <taxon>Magnoliopsida</taxon>
        <taxon>eudicotyledons</taxon>
        <taxon>Gunneridae</taxon>
        <taxon>Pentapetalae</taxon>
        <taxon>rosids</taxon>
        <taxon>Vitales</taxon>
        <taxon>Vitaceae</taxon>
        <taxon>Viteae</taxon>
        <taxon>Vitis</taxon>
    </lineage>
</organism>
<dbReference type="AlphaFoldDB" id="A0A438E276"/>